<evidence type="ECO:0000256" key="1">
    <source>
        <dbReference type="ARBA" id="ARBA00004651"/>
    </source>
</evidence>
<feature type="transmembrane region" description="Helical" evidence="6">
    <location>
        <begin position="6"/>
        <end position="27"/>
    </location>
</feature>
<feature type="transmembrane region" description="Helical" evidence="6">
    <location>
        <begin position="144"/>
        <end position="165"/>
    </location>
</feature>
<evidence type="ECO:0000256" key="5">
    <source>
        <dbReference type="ARBA" id="ARBA00023136"/>
    </source>
</evidence>
<protein>
    <submittedName>
        <fullName evidence="8">Uncharacterized membrane-anchored protein YitT, contains DUF161 and DUF2179 domains</fullName>
    </submittedName>
</protein>
<dbReference type="Pfam" id="PF02588">
    <property type="entry name" value="YitT_membrane"/>
    <property type="match status" value="1"/>
</dbReference>
<proteinExistence type="predicted"/>
<dbReference type="GO" id="GO:0005886">
    <property type="term" value="C:plasma membrane"/>
    <property type="evidence" value="ECO:0007669"/>
    <property type="project" value="UniProtKB-SubCell"/>
</dbReference>
<dbReference type="InterPro" id="IPR015867">
    <property type="entry name" value="N-reg_PII/ATP_PRibTrfase_C"/>
</dbReference>
<dbReference type="EMBL" id="FOOX01000007">
    <property type="protein sequence ID" value="SFG61924.1"/>
    <property type="molecule type" value="Genomic_DNA"/>
</dbReference>
<keyword evidence="3 6" id="KW-0812">Transmembrane</keyword>
<dbReference type="Proteomes" id="UP000199337">
    <property type="component" value="Unassembled WGS sequence"/>
</dbReference>
<evidence type="ECO:0000313" key="8">
    <source>
        <dbReference type="EMBL" id="SFG61924.1"/>
    </source>
</evidence>
<reference evidence="9" key="1">
    <citation type="submission" date="2016-10" db="EMBL/GenBank/DDBJ databases">
        <authorList>
            <person name="Varghese N."/>
            <person name="Submissions S."/>
        </authorList>
    </citation>
    <scope>NUCLEOTIDE SEQUENCE [LARGE SCALE GENOMIC DNA]</scope>
    <source>
        <strain evidence="9">DSM 17038</strain>
    </source>
</reference>
<dbReference type="InterPro" id="IPR003740">
    <property type="entry name" value="YitT"/>
</dbReference>
<feature type="transmembrane region" description="Helical" evidence="6">
    <location>
        <begin position="105"/>
        <end position="123"/>
    </location>
</feature>
<dbReference type="RefSeq" id="WP_092471369.1">
    <property type="nucleotide sequence ID" value="NZ_FOOX01000007.1"/>
</dbReference>
<sequence length="293" mass="31925">MSWKNIWEFVWVTIGVIFTALGLDMFLIPNKIAAGGVSGIATIIHYVTGSPVGLTMLALNVPLFIMGIYRLGLTFGFRSLYGTLSLSVVVDFFEVFVPVPTREPLLAALFGGVLVGLGLGLVFKYRGTTGGTDLAAAVLRTYTGVNIGQLLFLVDATVVLAAGLVFNSWELALYALITIFVTAWMIDLVQEGINYTKAFYIFSDRTEEIALKVLHDLGRGATALKARGLFTGSDREVILTVVNRSEVGRLKEMVFQVDPDAFIIIADIREVLGEGFKEAVVSSQETGVRRRKT</sequence>
<dbReference type="OrthoDB" id="9779786at2"/>
<keyword evidence="5 6" id="KW-0472">Membrane</keyword>
<dbReference type="PANTHER" id="PTHR33545">
    <property type="entry name" value="UPF0750 MEMBRANE PROTEIN YITT-RELATED"/>
    <property type="match status" value="1"/>
</dbReference>
<evidence type="ECO:0000256" key="6">
    <source>
        <dbReference type="SAM" id="Phobius"/>
    </source>
</evidence>
<evidence type="ECO:0000259" key="7">
    <source>
        <dbReference type="Pfam" id="PF10035"/>
    </source>
</evidence>
<feature type="domain" description="DUF2179" evidence="7">
    <location>
        <begin position="219"/>
        <end position="273"/>
    </location>
</feature>
<dbReference type="PIRSF" id="PIRSF006483">
    <property type="entry name" value="Membrane_protein_YitT"/>
    <property type="match status" value="1"/>
</dbReference>
<keyword evidence="4 6" id="KW-1133">Transmembrane helix</keyword>
<evidence type="ECO:0000256" key="3">
    <source>
        <dbReference type="ARBA" id="ARBA00022692"/>
    </source>
</evidence>
<dbReference type="STRING" id="341036.SAMN05660649_02136"/>
<dbReference type="Gene3D" id="3.30.70.120">
    <property type="match status" value="1"/>
</dbReference>
<dbReference type="InterPro" id="IPR019264">
    <property type="entry name" value="DUF2179"/>
</dbReference>
<name>A0A1I2TA62_9FIRM</name>
<accession>A0A1I2TA62</accession>
<feature type="transmembrane region" description="Helical" evidence="6">
    <location>
        <begin position="171"/>
        <end position="189"/>
    </location>
</feature>
<comment type="subcellular location">
    <subcellularLocation>
        <location evidence="1">Cell membrane</location>
        <topology evidence="1">Multi-pass membrane protein</topology>
    </subcellularLocation>
</comment>
<dbReference type="Pfam" id="PF10035">
    <property type="entry name" value="DUF2179"/>
    <property type="match status" value="1"/>
</dbReference>
<organism evidence="8 9">
    <name type="scientific">Desulfotruncus arcticus DSM 17038</name>
    <dbReference type="NCBI Taxonomy" id="1121424"/>
    <lineage>
        <taxon>Bacteria</taxon>
        <taxon>Bacillati</taxon>
        <taxon>Bacillota</taxon>
        <taxon>Clostridia</taxon>
        <taxon>Eubacteriales</taxon>
        <taxon>Desulfallaceae</taxon>
        <taxon>Desulfotruncus</taxon>
    </lineage>
</organism>
<dbReference type="CDD" id="cd16380">
    <property type="entry name" value="YitT_C"/>
    <property type="match status" value="1"/>
</dbReference>
<evidence type="ECO:0000313" key="9">
    <source>
        <dbReference type="Proteomes" id="UP000199337"/>
    </source>
</evidence>
<evidence type="ECO:0000256" key="4">
    <source>
        <dbReference type="ARBA" id="ARBA00022989"/>
    </source>
</evidence>
<evidence type="ECO:0000256" key="2">
    <source>
        <dbReference type="ARBA" id="ARBA00022475"/>
    </source>
</evidence>
<keyword evidence="2" id="KW-1003">Cell membrane</keyword>
<dbReference type="AlphaFoldDB" id="A0A1I2TA62"/>
<dbReference type="PANTHER" id="PTHR33545:SF5">
    <property type="entry name" value="UPF0750 MEMBRANE PROTEIN YITT"/>
    <property type="match status" value="1"/>
</dbReference>
<keyword evidence="9" id="KW-1185">Reference proteome</keyword>
<gene>
    <name evidence="8" type="ORF">SAMN05660649_02136</name>
</gene>
<dbReference type="InterPro" id="IPR051461">
    <property type="entry name" value="UPF0750_membrane"/>
</dbReference>